<reference evidence="3" key="1">
    <citation type="journal article" date="2020" name="Stud. Mycol.">
        <title>101 Dothideomycetes genomes: a test case for predicting lifestyles and emergence of pathogens.</title>
        <authorList>
            <person name="Haridas S."/>
            <person name="Albert R."/>
            <person name="Binder M."/>
            <person name="Bloem J."/>
            <person name="Labutti K."/>
            <person name="Salamov A."/>
            <person name="Andreopoulos B."/>
            <person name="Baker S."/>
            <person name="Barry K."/>
            <person name="Bills G."/>
            <person name="Bluhm B."/>
            <person name="Cannon C."/>
            <person name="Castanera R."/>
            <person name="Culley D."/>
            <person name="Daum C."/>
            <person name="Ezra D."/>
            <person name="Gonzalez J."/>
            <person name="Henrissat B."/>
            <person name="Kuo A."/>
            <person name="Liang C."/>
            <person name="Lipzen A."/>
            <person name="Lutzoni F."/>
            <person name="Magnuson J."/>
            <person name="Mondo S."/>
            <person name="Nolan M."/>
            <person name="Ohm R."/>
            <person name="Pangilinan J."/>
            <person name="Park H.-J."/>
            <person name="Ramirez L."/>
            <person name="Alfaro M."/>
            <person name="Sun H."/>
            <person name="Tritt A."/>
            <person name="Yoshinaga Y."/>
            <person name="Zwiers L.-H."/>
            <person name="Turgeon B."/>
            <person name="Goodwin S."/>
            <person name="Spatafora J."/>
            <person name="Crous P."/>
            <person name="Grigoriev I."/>
        </authorList>
    </citation>
    <scope>NUCLEOTIDE SEQUENCE</scope>
    <source>
        <strain evidence="3">ATCC 16933</strain>
    </source>
</reference>
<dbReference type="PROSITE" id="PS50088">
    <property type="entry name" value="ANK_REPEAT"/>
    <property type="match status" value="1"/>
</dbReference>
<protein>
    <submittedName>
        <fullName evidence="3">Uncharacterized protein</fullName>
    </submittedName>
</protein>
<dbReference type="OrthoDB" id="46529at2759"/>
<gene>
    <name evidence="3" type="ORF">BDY21DRAFT_285648</name>
</gene>
<name>A0A6A6P0W1_9PEZI</name>
<dbReference type="EMBL" id="MU001680">
    <property type="protein sequence ID" value="KAF2457458.1"/>
    <property type="molecule type" value="Genomic_DNA"/>
</dbReference>
<organism evidence="3 4">
    <name type="scientific">Lineolata rhizophorae</name>
    <dbReference type="NCBI Taxonomy" id="578093"/>
    <lineage>
        <taxon>Eukaryota</taxon>
        <taxon>Fungi</taxon>
        <taxon>Dikarya</taxon>
        <taxon>Ascomycota</taxon>
        <taxon>Pezizomycotina</taxon>
        <taxon>Dothideomycetes</taxon>
        <taxon>Dothideomycetes incertae sedis</taxon>
        <taxon>Lineolatales</taxon>
        <taxon>Lineolataceae</taxon>
        <taxon>Lineolata</taxon>
    </lineage>
</organism>
<sequence>MDSCAACHKPLIVELDDSDSDIEMDMEDGGVSSRSAAVSGRNTAPDDVELKCGCHFHWQCLLEGYMMNECPSCGADITTNMTPSPTSPTTPQQQILVHLRNEGGLQPNLDILPILTEELYLRTYPEERRARAFLEFCREGDLGAIIGVLNDDPDFDDEGDGSGGGPGATGAGPAEYPRDILLYRDPLGNGQTGLHAAIAGGHREVAMLLLLLASDADLAQFPAALLDEARAIGMGRDKRPAGSADIRTLRDEEGRTAEDLARATGGMWTDWVERGILGV</sequence>
<dbReference type="InterPro" id="IPR002110">
    <property type="entry name" value="Ankyrin_rpt"/>
</dbReference>
<feature type="compositionally biased region" description="Gly residues" evidence="2">
    <location>
        <begin position="161"/>
        <end position="170"/>
    </location>
</feature>
<feature type="repeat" description="ANK" evidence="1">
    <location>
        <begin position="189"/>
        <end position="221"/>
    </location>
</feature>
<dbReference type="PROSITE" id="PS50297">
    <property type="entry name" value="ANK_REP_REGION"/>
    <property type="match status" value="1"/>
</dbReference>
<accession>A0A6A6P0W1</accession>
<evidence type="ECO:0000256" key="1">
    <source>
        <dbReference type="PROSITE-ProRule" id="PRU00023"/>
    </source>
</evidence>
<keyword evidence="4" id="KW-1185">Reference proteome</keyword>
<dbReference type="AlphaFoldDB" id="A0A6A6P0W1"/>
<evidence type="ECO:0000313" key="4">
    <source>
        <dbReference type="Proteomes" id="UP000799766"/>
    </source>
</evidence>
<dbReference type="Proteomes" id="UP000799766">
    <property type="component" value="Unassembled WGS sequence"/>
</dbReference>
<evidence type="ECO:0000313" key="3">
    <source>
        <dbReference type="EMBL" id="KAF2457458.1"/>
    </source>
</evidence>
<proteinExistence type="predicted"/>
<evidence type="ECO:0000256" key="2">
    <source>
        <dbReference type="SAM" id="MobiDB-lite"/>
    </source>
</evidence>
<feature type="region of interest" description="Disordered" evidence="2">
    <location>
        <begin position="153"/>
        <end position="175"/>
    </location>
</feature>
<keyword evidence="1" id="KW-0040">ANK repeat</keyword>